<feature type="region of interest" description="Disordered" evidence="1">
    <location>
        <begin position="963"/>
        <end position="982"/>
    </location>
</feature>
<feature type="non-terminal residue" evidence="2">
    <location>
        <position position="1167"/>
    </location>
</feature>
<feature type="compositionally biased region" description="Polar residues" evidence="1">
    <location>
        <begin position="1052"/>
        <end position="1065"/>
    </location>
</feature>
<feature type="region of interest" description="Disordered" evidence="1">
    <location>
        <begin position="988"/>
        <end position="1025"/>
    </location>
</feature>
<feature type="compositionally biased region" description="Basic and acidic residues" evidence="1">
    <location>
        <begin position="963"/>
        <end position="975"/>
    </location>
</feature>
<feature type="compositionally biased region" description="Basic and acidic residues" evidence="1">
    <location>
        <begin position="988"/>
        <end position="997"/>
    </location>
</feature>
<feature type="region of interest" description="Disordered" evidence="1">
    <location>
        <begin position="909"/>
        <end position="947"/>
    </location>
</feature>
<feature type="region of interest" description="Disordered" evidence="1">
    <location>
        <begin position="33"/>
        <end position="89"/>
    </location>
</feature>
<feature type="compositionally biased region" description="Basic and acidic residues" evidence="1">
    <location>
        <begin position="544"/>
        <end position="553"/>
    </location>
</feature>
<dbReference type="EMBL" id="JAROKS010000004">
    <property type="protein sequence ID" value="KAK1804174.1"/>
    <property type="molecule type" value="Genomic_DNA"/>
</dbReference>
<feature type="compositionally biased region" description="Polar residues" evidence="1">
    <location>
        <begin position="279"/>
        <end position="291"/>
    </location>
</feature>
<accession>A0AAD8ZS65</accession>
<protein>
    <recommendedName>
        <fullName evidence="4">LIM zinc-binding domain-containing protein</fullName>
    </recommendedName>
</protein>
<feature type="region of interest" description="Disordered" evidence="1">
    <location>
        <begin position="246"/>
        <end position="561"/>
    </location>
</feature>
<dbReference type="InterPro" id="IPR052621">
    <property type="entry name" value="Cell_Prolif/Cornif_Regul"/>
</dbReference>
<dbReference type="PANTHER" id="PTHR15468">
    <property type="entry name" value="ZNF185"/>
    <property type="match status" value="1"/>
</dbReference>
<evidence type="ECO:0000313" key="2">
    <source>
        <dbReference type="EMBL" id="KAK1804174.1"/>
    </source>
</evidence>
<reference evidence="2" key="1">
    <citation type="submission" date="2023-03" db="EMBL/GenBank/DDBJ databases">
        <title>Electrophorus voltai genome.</title>
        <authorList>
            <person name="Bian C."/>
        </authorList>
    </citation>
    <scope>NUCLEOTIDE SEQUENCE</scope>
    <source>
        <strain evidence="2">CB-2022</strain>
        <tissue evidence="2">Muscle</tissue>
    </source>
</reference>
<feature type="region of interest" description="Disordered" evidence="1">
    <location>
        <begin position="130"/>
        <end position="170"/>
    </location>
</feature>
<name>A0AAD8ZS65_9TELE</name>
<feature type="compositionally biased region" description="Polar residues" evidence="1">
    <location>
        <begin position="79"/>
        <end position="88"/>
    </location>
</feature>
<feature type="compositionally biased region" description="Polar residues" evidence="1">
    <location>
        <begin position="159"/>
        <end position="170"/>
    </location>
</feature>
<keyword evidence="3" id="KW-1185">Reference proteome</keyword>
<evidence type="ECO:0008006" key="4">
    <source>
        <dbReference type="Google" id="ProtNLM"/>
    </source>
</evidence>
<sequence>MLILHVCAEGDRQSVLRTTKVRTALKGDSSWIQRSKGFEPEEDEKPWVSEVQGSRFNGAFSDPLLDPTSTEQEPKPSHSTDNAKTPSSGYLIRGVFTKTETKSTQPSSANGHIGTSGFVKKASDGYKKIAPHTVRSNIETTERSEPSLSTEEQDKRTEAASSCLRNSAARQRSYVLSAAKKYESSEKPDGSAPTVTSFVAKRVVINEDEDSNPVEPNAETPVSPSSSGLVAQQSYSVEISVDEPAPPITAVGKKVPSPAPELKPEATATKSDHILYATYDTSEPTSVTNSIGPVAQKAKSTTPELKPEPTPKLSVTEPVTPTAPVAQKDTTKTPKPESTPKQSFTESINPTAPLAQKDSSKTLEPKPQPTPKPSVTEPVAPSTPVAQKGISKIPEPKPQPTPKPSVTEPIIPTVPVAQKDISKTLETKPESTPKPSVTEPTIPAAPVAQKDISKTPEPKPQPTPKPSVTEPVAPSTPVAQKDISKRPEPKPQPTPKPSLTEAVTPTVPVAQKDIFKTLETKPESTPKPSVTEPITTAAPVGQKDTSKASEPKPKVASKQSVTELITPATLVAQKGPYKTSEPKQEITPKKSVKTLQKTSDLNDIDLLDLTQSTLQKQVDLNPTTTDLLTGIGSSLPQSEKTRGSLDLLALDVIPIDTNSDKLSTDKLHTKDETTKTVVWSKDPRSVTELITPATLVAQKGPYKTSEPKQEITPKKSVKTLQKTSDLNDIDLLDLTQSTLQKQVDLNPTTTDLLTGIGSSLPQSEKTRGSLDLLALDVIPIDTNSDKLSTDKLHTKDETTKTVVWSKDPRSSTEMVTITTNKTEIVKGSALRSEYSAVPQSEKTWKSLDLLAKDVIPFDTDMDDFNKTQSKIETSKTVMYTKKDSESSLPQSEKTQESLDLLTFDVIPSKENTAKPSSNKMQSKVETSQTIMYTKNDSKSSLPQSEKTQESLDLLAFDVIPNKENIDKPRSDKTQSEVETSQTVVLPKDSKGTMERFDPIMLDSQKSKKQTLTYETKESDSGSPWDEWTSSTVYTTIKKSDMKADPQPMADSYTYSRVQDSPAQESRSLDADTKRSFVYVKEYVNLSELSTQNDVRDGDYLSSTTSRYAYSSPSSDGDYLTSTISRYAYSSPASVNATACTYCGRLVGNDAKITIEHLNISCHPDCFK</sequence>
<gene>
    <name evidence="2" type="ORF">P4O66_020216</name>
</gene>
<feature type="region of interest" description="Disordered" evidence="1">
    <location>
        <begin position="1038"/>
        <end position="1070"/>
    </location>
</feature>
<evidence type="ECO:0000313" key="3">
    <source>
        <dbReference type="Proteomes" id="UP001239994"/>
    </source>
</evidence>
<proteinExistence type="predicted"/>
<dbReference type="Proteomes" id="UP001239994">
    <property type="component" value="Unassembled WGS sequence"/>
</dbReference>
<feature type="compositionally biased region" description="Polar residues" evidence="1">
    <location>
        <begin position="909"/>
        <end position="945"/>
    </location>
</feature>
<evidence type="ECO:0000256" key="1">
    <source>
        <dbReference type="SAM" id="MobiDB-lite"/>
    </source>
</evidence>
<dbReference type="PANTHER" id="PTHR15468:SF2">
    <property type="entry name" value="ZINC FINGER PROTEIN 185"/>
    <property type="match status" value="1"/>
</dbReference>
<feature type="region of interest" description="Disordered" evidence="1">
    <location>
        <begin position="203"/>
        <end position="234"/>
    </location>
</feature>
<feature type="compositionally biased region" description="Basic and acidic residues" evidence="1">
    <location>
        <begin position="420"/>
        <end position="431"/>
    </location>
</feature>
<dbReference type="AlphaFoldDB" id="A0AAD8ZS65"/>
<feature type="compositionally biased region" description="Basic and acidic residues" evidence="1">
    <location>
        <begin position="513"/>
        <end position="524"/>
    </location>
</feature>
<organism evidence="2 3">
    <name type="scientific">Electrophorus voltai</name>
    <dbReference type="NCBI Taxonomy" id="2609070"/>
    <lineage>
        <taxon>Eukaryota</taxon>
        <taxon>Metazoa</taxon>
        <taxon>Chordata</taxon>
        <taxon>Craniata</taxon>
        <taxon>Vertebrata</taxon>
        <taxon>Euteleostomi</taxon>
        <taxon>Actinopterygii</taxon>
        <taxon>Neopterygii</taxon>
        <taxon>Teleostei</taxon>
        <taxon>Ostariophysi</taxon>
        <taxon>Gymnotiformes</taxon>
        <taxon>Gymnotoidei</taxon>
        <taxon>Gymnotidae</taxon>
        <taxon>Electrophorus</taxon>
    </lineage>
</organism>
<comment type="caution">
    <text evidence="2">The sequence shown here is derived from an EMBL/GenBank/DDBJ whole genome shotgun (WGS) entry which is preliminary data.</text>
</comment>
<feature type="compositionally biased region" description="Polar residues" evidence="1">
    <location>
        <begin position="220"/>
        <end position="234"/>
    </location>
</feature>